<sequence>MSGLMPSAVSPPSCAVCKFSHWNTEIEDNDEFGHEQILEKYEDLQRSAQLGCPGCILLHEAWTWCIPDEQLRSSAWLAFNIDTSKMYFHLFKGGVYDIEIFTLPGQTRLKHITSSSLLPPSTELRHSLPRIKSWIEACEKSHERCSKAPEFTPLRLLDLQPNEDDCIKLVCVPNVRYACLSHCWGGTRSKHLTKRANLLANEKGIPLSELPMTFQDAVSVTKALEIRYLWVDSFCIIQDDEKDWEAQASLMASIYENAYITLAAGASADDDGGFFAESLEKHSKPHKFHLAVDGIDREIYMRHAISHPDCTWPVKEVLPLMTRAWVLQELLLSKRYLCFGSQEIFWECHEDVSCSCAIREGPFNPCDGLPKFERCEPLKYQCARLNDISSQDVTSLWRELVQVYSARSLTKPTDKLFALAGLAKRFQSVLGSSYLAGLWLESLREDLAWCAYGKDTSSGRVRKYPSWTWVAASDSQIEWPQLKLHPTFQMKGTSFDEGTQGFDQHIYTESGHLLISGVMRSVSIQSRAEPDDFGEAYPLARNCVVVEHRQLLLQRDSSLLGVVNRRPGSESHEEVNGQRSTTHGTFFADYCFWNTEAEFLEALHHVNFLLVGIEEYSDPAWVAGMVLKPCSRQGDESDCWYQRIGWLRYCPPEAVKMPEWMSQGSALTFKLF</sequence>
<evidence type="ECO:0000313" key="3">
    <source>
        <dbReference type="Proteomes" id="UP000782241"/>
    </source>
</evidence>
<protein>
    <recommendedName>
        <fullName evidence="1">Heterokaryon incompatibility domain-containing protein</fullName>
    </recommendedName>
</protein>
<gene>
    <name evidence="2" type="ORF">KAF25_002041</name>
</gene>
<comment type="caution">
    <text evidence="2">The sequence shown here is derived from an EMBL/GenBank/DDBJ whole genome shotgun (WGS) entry which is preliminary data.</text>
</comment>
<dbReference type="EMBL" id="JAGPUO010000011">
    <property type="protein sequence ID" value="KAG5659482.1"/>
    <property type="molecule type" value="Genomic_DNA"/>
</dbReference>
<accession>A0A9P7H6S6</accession>
<feature type="domain" description="Heterokaryon incompatibility" evidence="1">
    <location>
        <begin position="177"/>
        <end position="329"/>
    </location>
</feature>
<reference evidence="2" key="1">
    <citation type="submission" date="2021-04" db="EMBL/GenBank/DDBJ databases">
        <title>Draft genome of Fusarium avenaceum strain F156N33, isolated from an atmospheric sample in Virginia.</title>
        <authorList>
            <person name="Yang S."/>
            <person name="Vinatzer B.A."/>
            <person name="Coleman J."/>
        </authorList>
    </citation>
    <scope>NUCLEOTIDE SEQUENCE</scope>
    <source>
        <strain evidence="2">F156N33</strain>
    </source>
</reference>
<dbReference type="Proteomes" id="UP000782241">
    <property type="component" value="Unassembled WGS sequence"/>
</dbReference>
<name>A0A9P7H6S6_9HYPO</name>
<evidence type="ECO:0000259" key="1">
    <source>
        <dbReference type="Pfam" id="PF06985"/>
    </source>
</evidence>
<organism evidence="2 3">
    <name type="scientific">Fusarium avenaceum</name>
    <dbReference type="NCBI Taxonomy" id="40199"/>
    <lineage>
        <taxon>Eukaryota</taxon>
        <taxon>Fungi</taxon>
        <taxon>Dikarya</taxon>
        <taxon>Ascomycota</taxon>
        <taxon>Pezizomycotina</taxon>
        <taxon>Sordariomycetes</taxon>
        <taxon>Hypocreomycetidae</taxon>
        <taxon>Hypocreales</taxon>
        <taxon>Nectriaceae</taxon>
        <taxon>Fusarium</taxon>
        <taxon>Fusarium tricinctum species complex</taxon>
    </lineage>
</organism>
<dbReference type="Pfam" id="PF06985">
    <property type="entry name" value="HET"/>
    <property type="match status" value="1"/>
</dbReference>
<dbReference type="PANTHER" id="PTHR33112">
    <property type="entry name" value="DOMAIN PROTEIN, PUTATIVE-RELATED"/>
    <property type="match status" value="1"/>
</dbReference>
<dbReference type="AlphaFoldDB" id="A0A9P7H6S6"/>
<proteinExistence type="predicted"/>
<dbReference type="InterPro" id="IPR010730">
    <property type="entry name" value="HET"/>
</dbReference>
<evidence type="ECO:0000313" key="2">
    <source>
        <dbReference type="EMBL" id="KAG5659482.1"/>
    </source>
</evidence>
<keyword evidence="3" id="KW-1185">Reference proteome</keyword>
<dbReference type="PANTHER" id="PTHR33112:SF9">
    <property type="entry name" value="HETEROKARYON INCOMPATIBILITY DOMAIN-CONTAINING PROTEIN"/>
    <property type="match status" value="1"/>
</dbReference>